<dbReference type="NCBIfam" id="NF001221">
    <property type="entry name" value="PRK00197.1"/>
    <property type="match status" value="1"/>
</dbReference>
<dbReference type="AlphaFoldDB" id="K6ZJW3"/>
<sequence length="415" mass="45110">MSLIKELSQKAAQAAQILSVLDEIVKNAVLLDMAKSLRDNTTGIIEENGKDLVNAKNNSLSDAMIDRLTLDQERIEAMAEGLETVAILPDPVGVERDLGTRPNGLQIRKMRVPLGVVCMIFEARPNVTADAAGLCFKSGNAAILRGGKEALASSLYIANILQNVLQKHDLPRELISVVPNADRALMQELMEQKDYIDVIIPRGGEGLINYVTENSKIPVIQHFKGVCHLYIDKDADIETAINLLVNGKTQRTGVCNALEGLLVHEDIAKEFLSIAGAILEEHSVKVNSCENSSKYFNNATVIKTDGFGEEYLDLEIAVRIVPSVEAAMEHIARFGSNHTEVICTKNELTAKRFQRTVDSSVVMVNASSRFSDGSQLGLGAEIGIATTKLHAYGPMGLESLTTEKYLVNGIGQVRA</sequence>
<comment type="function">
    <text evidence="7">Catalyzes the NADPH-dependent reduction of L-glutamate 5-phosphate into L-glutamate 5-semialdehyde and phosphate. The product spontaneously undergoes cyclization to form 1-pyrroline-5-carboxylate.</text>
</comment>
<evidence type="ECO:0000313" key="9">
    <source>
        <dbReference type="EMBL" id="GAC29178.1"/>
    </source>
</evidence>
<keyword evidence="4 7" id="KW-0521">NADP</keyword>
<evidence type="ECO:0000256" key="6">
    <source>
        <dbReference type="ARBA" id="ARBA00049024"/>
    </source>
</evidence>
<dbReference type="CDD" id="cd07079">
    <property type="entry name" value="ALDH_F18-19_ProA-GPR"/>
    <property type="match status" value="1"/>
</dbReference>
<evidence type="ECO:0000259" key="8">
    <source>
        <dbReference type="Pfam" id="PF00171"/>
    </source>
</evidence>
<organism evidence="9 10">
    <name type="scientific">Brumicola pallidula DSM 14239 = ACAM 615</name>
    <dbReference type="NCBI Taxonomy" id="1121922"/>
    <lineage>
        <taxon>Bacteria</taxon>
        <taxon>Pseudomonadati</taxon>
        <taxon>Pseudomonadota</taxon>
        <taxon>Gammaproteobacteria</taxon>
        <taxon>Alteromonadales</taxon>
        <taxon>Alteromonadaceae</taxon>
        <taxon>Brumicola</taxon>
    </lineage>
</organism>
<dbReference type="InterPro" id="IPR016163">
    <property type="entry name" value="Ald_DH_C"/>
</dbReference>
<dbReference type="FunFam" id="3.40.309.10:FF:000006">
    <property type="entry name" value="Gamma-glutamyl phosphate reductase"/>
    <property type="match status" value="1"/>
</dbReference>
<gene>
    <name evidence="7 9" type="primary">proA</name>
    <name evidence="9" type="ORF">GPAL_2317</name>
</gene>
<dbReference type="GO" id="GO:0050661">
    <property type="term" value="F:NADP binding"/>
    <property type="evidence" value="ECO:0007669"/>
    <property type="project" value="InterPro"/>
</dbReference>
<dbReference type="STRING" id="1121922.GCA_000428905_02694"/>
<comment type="caution">
    <text evidence="9">The sequence shown here is derived from an EMBL/GenBank/DDBJ whole genome shotgun (WGS) entry which is preliminary data.</text>
</comment>
<comment type="subcellular location">
    <subcellularLocation>
        <location evidence="7">Cytoplasm</location>
    </subcellularLocation>
</comment>
<evidence type="ECO:0000313" key="10">
    <source>
        <dbReference type="Proteomes" id="UP000006251"/>
    </source>
</evidence>
<dbReference type="HAMAP" id="MF_00412">
    <property type="entry name" value="ProA"/>
    <property type="match status" value="1"/>
</dbReference>
<dbReference type="GO" id="GO:0005737">
    <property type="term" value="C:cytoplasm"/>
    <property type="evidence" value="ECO:0007669"/>
    <property type="project" value="UniProtKB-SubCell"/>
</dbReference>
<protein>
    <recommendedName>
        <fullName evidence="7">Gamma-glutamyl phosphate reductase</fullName>
        <shortName evidence="7">GPR</shortName>
        <ecNumber evidence="7">1.2.1.41</ecNumber>
    </recommendedName>
    <alternativeName>
        <fullName evidence="7">Glutamate-5-semialdehyde dehydrogenase</fullName>
    </alternativeName>
    <alternativeName>
        <fullName evidence="7">Glutamyl-gamma-semialdehyde dehydrogenase</fullName>
        <shortName evidence="7">GSA dehydrogenase</shortName>
    </alternativeName>
</protein>
<dbReference type="EMBL" id="BAEQ01000042">
    <property type="protein sequence ID" value="GAC29178.1"/>
    <property type="molecule type" value="Genomic_DNA"/>
</dbReference>
<dbReference type="PIRSF" id="PIRSF000151">
    <property type="entry name" value="GPR"/>
    <property type="match status" value="1"/>
</dbReference>
<name>K6ZJW3_9ALTE</name>
<dbReference type="GO" id="GO:0055129">
    <property type="term" value="P:L-proline biosynthetic process"/>
    <property type="evidence" value="ECO:0007669"/>
    <property type="project" value="UniProtKB-UniRule"/>
</dbReference>
<dbReference type="GO" id="GO:0004350">
    <property type="term" value="F:glutamate-5-semialdehyde dehydrogenase activity"/>
    <property type="evidence" value="ECO:0007669"/>
    <property type="project" value="UniProtKB-UniRule"/>
</dbReference>
<proteinExistence type="inferred from homology"/>
<keyword evidence="3 7" id="KW-0641">Proline biosynthesis</keyword>
<dbReference type="Proteomes" id="UP000006251">
    <property type="component" value="Unassembled WGS sequence"/>
</dbReference>
<evidence type="ECO:0000256" key="1">
    <source>
        <dbReference type="ARBA" id="ARBA00004985"/>
    </source>
</evidence>
<dbReference type="PROSITE" id="PS01223">
    <property type="entry name" value="PROA"/>
    <property type="match status" value="1"/>
</dbReference>
<keyword evidence="10" id="KW-1185">Reference proteome</keyword>
<comment type="catalytic activity">
    <reaction evidence="6 7">
        <text>L-glutamate 5-semialdehyde + phosphate + NADP(+) = L-glutamyl 5-phosphate + NADPH + H(+)</text>
        <dbReference type="Rhea" id="RHEA:19541"/>
        <dbReference type="ChEBI" id="CHEBI:15378"/>
        <dbReference type="ChEBI" id="CHEBI:43474"/>
        <dbReference type="ChEBI" id="CHEBI:57783"/>
        <dbReference type="ChEBI" id="CHEBI:58066"/>
        <dbReference type="ChEBI" id="CHEBI:58274"/>
        <dbReference type="ChEBI" id="CHEBI:58349"/>
        <dbReference type="EC" id="1.2.1.41"/>
    </reaction>
</comment>
<dbReference type="OrthoDB" id="9809970at2"/>
<dbReference type="InterPro" id="IPR015590">
    <property type="entry name" value="Aldehyde_DH_dom"/>
</dbReference>
<dbReference type="PANTHER" id="PTHR11063:SF8">
    <property type="entry name" value="DELTA-1-PYRROLINE-5-CARBOXYLATE SYNTHASE"/>
    <property type="match status" value="1"/>
</dbReference>
<keyword evidence="2 7" id="KW-0028">Amino-acid biosynthesis</keyword>
<evidence type="ECO:0000256" key="2">
    <source>
        <dbReference type="ARBA" id="ARBA00022605"/>
    </source>
</evidence>
<keyword evidence="7" id="KW-0963">Cytoplasm</keyword>
<dbReference type="Gene3D" id="3.40.605.10">
    <property type="entry name" value="Aldehyde Dehydrogenase, Chain A, domain 1"/>
    <property type="match status" value="1"/>
</dbReference>
<dbReference type="RefSeq" id="WP_006011775.1">
    <property type="nucleotide sequence ID" value="NZ_AUAV01000014.1"/>
</dbReference>
<evidence type="ECO:0000256" key="4">
    <source>
        <dbReference type="ARBA" id="ARBA00022857"/>
    </source>
</evidence>
<dbReference type="InterPro" id="IPR016162">
    <property type="entry name" value="Ald_DH_N"/>
</dbReference>
<dbReference type="SUPFAM" id="SSF53720">
    <property type="entry name" value="ALDH-like"/>
    <property type="match status" value="1"/>
</dbReference>
<dbReference type="InterPro" id="IPR016161">
    <property type="entry name" value="Ald_DH/histidinol_DH"/>
</dbReference>
<dbReference type="PANTHER" id="PTHR11063">
    <property type="entry name" value="GLUTAMATE SEMIALDEHYDE DEHYDROGENASE"/>
    <property type="match status" value="1"/>
</dbReference>
<dbReference type="InterPro" id="IPR000965">
    <property type="entry name" value="GPR_dom"/>
</dbReference>
<reference evidence="10" key="1">
    <citation type="journal article" date="2014" name="Environ. Microbiol.">
        <title>Comparative genomics of the marine bacterial genus Glaciecola reveals the high degree of genomic diversity and genomic characteristic for cold adaptation.</title>
        <authorList>
            <person name="Qin Q.L."/>
            <person name="Xie B.B."/>
            <person name="Yu Y."/>
            <person name="Shu Y.L."/>
            <person name="Rong J.C."/>
            <person name="Zhang Y.J."/>
            <person name="Zhao D.L."/>
            <person name="Chen X.L."/>
            <person name="Zhang X.Y."/>
            <person name="Chen B."/>
            <person name="Zhou B.C."/>
            <person name="Zhang Y.Z."/>
        </authorList>
    </citation>
    <scope>NUCLEOTIDE SEQUENCE [LARGE SCALE GENOMIC DNA]</scope>
    <source>
        <strain evidence="10">ACAM 615</strain>
    </source>
</reference>
<dbReference type="UniPathway" id="UPA00098">
    <property type="reaction ID" value="UER00360"/>
</dbReference>
<dbReference type="Gene3D" id="3.40.309.10">
    <property type="entry name" value="Aldehyde Dehydrogenase, Chain A, domain 2"/>
    <property type="match status" value="1"/>
</dbReference>
<evidence type="ECO:0000256" key="5">
    <source>
        <dbReference type="ARBA" id="ARBA00023002"/>
    </source>
</evidence>
<comment type="pathway">
    <text evidence="1 7">Amino-acid biosynthesis; L-proline biosynthesis; L-glutamate 5-semialdehyde from L-glutamate: step 2/2.</text>
</comment>
<accession>K6ZJW3</accession>
<keyword evidence="5 7" id="KW-0560">Oxidoreductase</keyword>
<feature type="domain" description="Aldehyde dehydrogenase" evidence="8">
    <location>
        <begin position="8"/>
        <end position="280"/>
    </location>
</feature>
<dbReference type="NCBIfam" id="TIGR00407">
    <property type="entry name" value="proA"/>
    <property type="match status" value="1"/>
</dbReference>
<dbReference type="Pfam" id="PF00171">
    <property type="entry name" value="Aldedh"/>
    <property type="match status" value="1"/>
</dbReference>
<evidence type="ECO:0000256" key="7">
    <source>
        <dbReference type="HAMAP-Rule" id="MF_00412"/>
    </source>
</evidence>
<dbReference type="EC" id="1.2.1.41" evidence="7"/>
<dbReference type="InterPro" id="IPR020593">
    <property type="entry name" value="G-glutamylP_reductase_CS"/>
</dbReference>
<dbReference type="InterPro" id="IPR012134">
    <property type="entry name" value="Glu-5-SA_DH"/>
</dbReference>
<comment type="similarity">
    <text evidence="7">Belongs to the gamma-glutamyl phosphate reductase family.</text>
</comment>
<evidence type="ECO:0000256" key="3">
    <source>
        <dbReference type="ARBA" id="ARBA00022650"/>
    </source>
</evidence>